<dbReference type="InterPro" id="IPR000157">
    <property type="entry name" value="TIR_dom"/>
</dbReference>
<evidence type="ECO:0000313" key="3">
    <source>
        <dbReference type="WBParaSite" id="MCU_005759-RA"/>
    </source>
</evidence>
<organism evidence="3">
    <name type="scientific">Mesocestoides corti</name>
    <name type="common">Flatworm</name>
    <dbReference type="NCBI Taxonomy" id="53468"/>
    <lineage>
        <taxon>Eukaryota</taxon>
        <taxon>Metazoa</taxon>
        <taxon>Spiralia</taxon>
        <taxon>Lophotrochozoa</taxon>
        <taxon>Platyhelminthes</taxon>
        <taxon>Cestoda</taxon>
        <taxon>Eucestoda</taxon>
        <taxon>Cyclophyllidea</taxon>
        <taxon>Mesocestoididae</taxon>
        <taxon>Mesocestoides</taxon>
    </lineage>
</organism>
<dbReference type="InterPro" id="IPR011989">
    <property type="entry name" value="ARM-like"/>
</dbReference>
<name>A0A5K3F673_MESCO</name>
<feature type="domain" description="TIR" evidence="2">
    <location>
        <begin position="399"/>
        <end position="505"/>
    </location>
</feature>
<feature type="compositionally biased region" description="Polar residues" evidence="1">
    <location>
        <begin position="595"/>
        <end position="610"/>
    </location>
</feature>
<dbReference type="SUPFAM" id="SSF48371">
    <property type="entry name" value="ARM repeat"/>
    <property type="match status" value="1"/>
</dbReference>
<dbReference type="InterPro" id="IPR016024">
    <property type="entry name" value="ARM-type_fold"/>
</dbReference>
<protein>
    <submittedName>
        <fullName evidence="3">TIR domain-containing protein</fullName>
    </submittedName>
</protein>
<sequence>MIVLHDSNAELLVKLSTTFSSHPCENLHLESTRDLFIELRNITDHLDSRVCRSDIVKILDEEKFLSYYKKCLDYFVAEPKLSALTNSKSPQVINFLKLHGLLWNICRQKYTESYWVCEKLGSNSVHLLLWRFVCCRHLVATKCVQHPRLKLLVYLSFGILLNILTRTPVSVGDYRSCNGVHILRPFISESKVRGAKPADDLKMAAILLLISIVNEKENKSINSTENYVSYLLSALRTALQSPDFYSSNHRHHLHDLIRGLNKLTRFDANKRLLLEGEILGDISKMLSIAKNLQNSKPDEFSQNPVSHVDPNKLATEVVRLLWQLCFLSETREQLLQDTSLIALCRDLNASSFSTTFREAVEGLFWSLSKPLKDFETAGSLNSSPLSTTANPYGHIVFACSRTNHHRVIDDLKLALRDRGYNVYIESDRMHMEDALADASALILCLSYSFSTSPFCRQQVLSALSHRVALIPVLLESNYEPEAWLHYLLATVIYTSFTDRDDPEQATEFLSLALAKYGIVRQTCDVDGALLNEPPHALVASPEAVAFQRPKSACGSEPSSATSRMTSTPSYLTFSPKSVMQSCNFQFLAADSSNSSTPTPSKCATQANLQDLQPPPFSRCSPTHTSESRLESSSYSVSQMSSMWSHCEESATSSKLEDSAIALAYQAPSAEIKSWSASRVRRWLEENGLSNYAPALLWLDGTLLWELAWHRIRSCDSFFCNLDYHLKMPPQDQMTFYNALSLLRDAT</sequence>
<dbReference type="AlphaFoldDB" id="A0A5K3F673"/>
<dbReference type="PANTHER" id="PTHR46270:SF2">
    <property type="entry name" value="TIR DOMAIN-CONTAINING PROTEIN"/>
    <property type="match status" value="1"/>
</dbReference>
<dbReference type="GO" id="GO:0007165">
    <property type="term" value="P:signal transduction"/>
    <property type="evidence" value="ECO:0007669"/>
    <property type="project" value="InterPro"/>
</dbReference>
<accession>A0A5K3F673</accession>
<dbReference type="Gene3D" id="1.25.10.10">
    <property type="entry name" value="Leucine-rich Repeat Variant"/>
    <property type="match status" value="1"/>
</dbReference>
<proteinExistence type="predicted"/>
<reference evidence="3" key="1">
    <citation type="submission" date="2019-11" db="UniProtKB">
        <authorList>
            <consortium name="WormBaseParasite"/>
        </authorList>
    </citation>
    <scope>IDENTIFICATION</scope>
</reference>
<dbReference type="InterPro" id="IPR035897">
    <property type="entry name" value="Toll_tir_struct_dom_sf"/>
</dbReference>
<dbReference type="Gene3D" id="3.40.50.10140">
    <property type="entry name" value="Toll/interleukin-1 receptor homology (TIR) domain"/>
    <property type="match status" value="1"/>
</dbReference>
<dbReference type="Pfam" id="PF13676">
    <property type="entry name" value="TIR_2"/>
    <property type="match status" value="1"/>
</dbReference>
<dbReference type="SUPFAM" id="SSF47769">
    <property type="entry name" value="SAM/Pointed domain"/>
    <property type="match status" value="1"/>
</dbReference>
<evidence type="ECO:0000259" key="2">
    <source>
        <dbReference type="Pfam" id="PF13676"/>
    </source>
</evidence>
<dbReference type="WBParaSite" id="MCU_005759-RA">
    <property type="protein sequence ID" value="MCU_005759-RA"/>
    <property type="gene ID" value="MCU_005759"/>
</dbReference>
<feature type="region of interest" description="Disordered" evidence="1">
    <location>
        <begin position="595"/>
        <end position="631"/>
    </location>
</feature>
<dbReference type="PANTHER" id="PTHR46270">
    <property type="entry name" value="ARMADILLO-TYPE FOLD-RELATED"/>
    <property type="match status" value="1"/>
</dbReference>
<evidence type="ECO:0000256" key="1">
    <source>
        <dbReference type="SAM" id="MobiDB-lite"/>
    </source>
</evidence>
<dbReference type="InterPro" id="IPR013761">
    <property type="entry name" value="SAM/pointed_sf"/>
</dbReference>